<gene>
    <name evidence="2" type="ORF">EV702DRAFT_640808</name>
</gene>
<accession>A0A9P6ZLS3</accession>
<sequence length="183" mass="20787">MPEPVCCTLAACILLFIAFASPRFSPHSHGHTKVTAMIKSIKAVFLFPPNDERQSLKLYRCSFVGFTFDANVYEDHSTFPHPFASNCSQDASTQHYRVDVSATNVCSSLTTQPPYTSLPSFKRFSNVEVKTVLFLDHMVIPTVQSIFFLYDRTSVHDLIHNQWFLPHNIVSRAAYAYRFGDLL</sequence>
<dbReference type="AlphaFoldDB" id="A0A9P6ZLS3"/>
<dbReference type="EMBL" id="JABBWD010000058">
    <property type="protein sequence ID" value="KAG1771607.1"/>
    <property type="molecule type" value="Genomic_DNA"/>
</dbReference>
<protein>
    <submittedName>
        <fullName evidence="2">Uncharacterized protein</fullName>
    </submittedName>
</protein>
<evidence type="ECO:0000256" key="1">
    <source>
        <dbReference type="SAM" id="SignalP"/>
    </source>
</evidence>
<dbReference type="Proteomes" id="UP000714275">
    <property type="component" value="Unassembled WGS sequence"/>
</dbReference>
<evidence type="ECO:0000313" key="3">
    <source>
        <dbReference type="Proteomes" id="UP000714275"/>
    </source>
</evidence>
<evidence type="ECO:0000313" key="2">
    <source>
        <dbReference type="EMBL" id="KAG1771607.1"/>
    </source>
</evidence>
<reference evidence="2" key="1">
    <citation type="journal article" date="2020" name="New Phytol.">
        <title>Comparative genomics reveals dynamic genome evolution in host specialist ectomycorrhizal fungi.</title>
        <authorList>
            <person name="Lofgren L.A."/>
            <person name="Nguyen N.H."/>
            <person name="Vilgalys R."/>
            <person name="Ruytinx J."/>
            <person name="Liao H.L."/>
            <person name="Branco S."/>
            <person name="Kuo A."/>
            <person name="LaButti K."/>
            <person name="Lipzen A."/>
            <person name="Andreopoulos W."/>
            <person name="Pangilinan J."/>
            <person name="Riley R."/>
            <person name="Hundley H."/>
            <person name="Na H."/>
            <person name="Barry K."/>
            <person name="Grigoriev I.V."/>
            <person name="Stajich J.E."/>
            <person name="Kennedy P.G."/>
        </authorList>
    </citation>
    <scope>NUCLEOTIDE SEQUENCE</scope>
    <source>
        <strain evidence="2">DOB743</strain>
    </source>
</reference>
<name>A0A9P6ZLS3_9AGAM</name>
<feature type="signal peptide" evidence="1">
    <location>
        <begin position="1"/>
        <end position="22"/>
    </location>
</feature>
<feature type="chain" id="PRO_5040336322" evidence="1">
    <location>
        <begin position="23"/>
        <end position="183"/>
    </location>
</feature>
<comment type="caution">
    <text evidence="2">The sequence shown here is derived from an EMBL/GenBank/DDBJ whole genome shotgun (WGS) entry which is preliminary data.</text>
</comment>
<organism evidence="2 3">
    <name type="scientific">Suillus placidus</name>
    <dbReference type="NCBI Taxonomy" id="48579"/>
    <lineage>
        <taxon>Eukaryota</taxon>
        <taxon>Fungi</taxon>
        <taxon>Dikarya</taxon>
        <taxon>Basidiomycota</taxon>
        <taxon>Agaricomycotina</taxon>
        <taxon>Agaricomycetes</taxon>
        <taxon>Agaricomycetidae</taxon>
        <taxon>Boletales</taxon>
        <taxon>Suillineae</taxon>
        <taxon>Suillaceae</taxon>
        <taxon>Suillus</taxon>
    </lineage>
</organism>
<proteinExistence type="predicted"/>
<keyword evidence="1" id="KW-0732">Signal</keyword>
<keyword evidence="3" id="KW-1185">Reference proteome</keyword>